<keyword evidence="2 4" id="KW-0863">Zinc-finger</keyword>
<dbReference type="PANTHER" id="PTHR12298:SF4">
    <property type="entry name" value="PROGRAMMED CELL DEATH PROTEIN 2"/>
    <property type="match status" value="1"/>
</dbReference>
<dbReference type="PROSITE" id="PS50865">
    <property type="entry name" value="ZF_MYND_2"/>
    <property type="match status" value="1"/>
</dbReference>
<keyword evidence="7" id="KW-1185">Reference proteome</keyword>
<feature type="domain" description="MYND-type" evidence="5">
    <location>
        <begin position="134"/>
        <end position="171"/>
    </location>
</feature>
<keyword evidence="1" id="KW-0479">Metal-binding</keyword>
<name>A0ABQ9EKS2_TEGGR</name>
<dbReference type="Pfam" id="PF04194">
    <property type="entry name" value="PDCD2_C"/>
    <property type="match status" value="1"/>
</dbReference>
<comment type="caution">
    <text evidence="6">The sequence shown here is derived from an EMBL/GenBank/DDBJ whole genome shotgun (WGS) entry which is preliminary data.</text>
</comment>
<dbReference type="Proteomes" id="UP001217089">
    <property type="component" value="Unassembled WGS sequence"/>
</dbReference>
<evidence type="ECO:0000256" key="1">
    <source>
        <dbReference type="ARBA" id="ARBA00022723"/>
    </source>
</evidence>
<evidence type="ECO:0000256" key="4">
    <source>
        <dbReference type="PROSITE-ProRule" id="PRU00134"/>
    </source>
</evidence>
<dbReference type="Pfam" id="PF01753">
    <property type="entry name" value="zf-MYND"/>
    <property type="match status" value="1"/>
</dbReference>
<evidence type="ECO:0000313" key="6">
    <source>
        <dbReference type="EMBL" id="KAJ8305854.1"/>
    </source>
</evidence>
<keyword evidence="3" id="KW-0862">Zinc</keyword>
<dbReference type="PROSITE" id="PS01360">
    <property type="entry name" value="ZF_MYND_1"/>
    <property type="match status" value="1"/>
</dbReference>
<dbReference type="EMBL" id="JARBDR010000813">
    <property type="protein sequence ID" value="KAJ8305854.1"/>
    <property type="molecule type" value="Genomic_DNA"/>
</dbReference>
<dbReference type="PANTHER" id="PTHR12298">
    <property type="entry name" value="PCDC2 PROGRAMMED CELL DEATH PROTEIN 2 -RELATED"/>
    <property type="match status" value="1"/>
</dbReference>
<evidence type="ECO:0000256" key="3">
    <source>
        <dbReference type="ARBA" id="ARBA00022833"/>
    </source>
</evidence>
<dbReference type="InterPro" id="IPR002893">
    <property type="entry name" value="Znf_MYND"/>
</dbReference>
<gene>
    <name evidence="6" type="ORF">KUTeg_016399</name>
</gene>
<sequence length="365" mass="42327">MAVCRQSKNVELGRKLSLDFFQVTISAVKLGENQRGYRYRQSQRQMKWSCPKCRKITQFLLQVYAPFENQQEAFHRAIFIFVCVDPGCCKYNRNENFIVFRSQLPRDNEFYSFEPPSDNDKNDGPSASQFQDLCIVCGITGPKRCSQCHKATYCSKEHQTIDWKTNHKKSCKGDFVPSETKHKEVLFPEFEIVTETEELEDEQEEPNDAEKLKDYKAFMKTDASKSLMKDEANADLEKMATSETEDDKIFFKFKKRIQHEPEQVLRYQLGGDPLFVSSIGIPSTDDIPKCSCAAPRQFEFQNYTCKYKLSDYTSDATVASHLDVDRLDDSLDWGTLCVYTCSKNCSISNNYHPEFLWKQDYASIK</sequence>
<dbReference type="InterPro" id="IPR007320">
    <property type="entry name" value="PDCD2_C"/>
</dbReference>
<protein>
    <recommendedName>
        <fullName evidence="5">MYND-type domain-containing protein</fullName>
    </recommendedName>
</protein>
<evidence type="ECO:0000313" key="7">
    <source>
        <dbReference type="Proteomes" id="UP001217089"/>
    </source>
</evidence>
<organism evidence="6 7">
    <name type="scientific">Tegillarca granosa</name>
    <name type="common">Malaysian cockle</name>
    <name type="synonym">Anadara granosa</name>
    <dbReference type="NCBI Taxonomy" id="220873"/>
    <lineage>
        <taxon>Eukaryota</taxon>
        <taxon>Metazoa</taxon>
        <taxon>Spiralia</taxon>
        <taxon>Lophotrochozoa</taxon>
        <taxon>Mollusca</taxon>
        <taxon>Bivalvia</taxon>
        <taxon>Autobranchia</taxon>
        <taxon>Pteriomorphia</taxon>
        <taxon>Arcoida</taxon>
        <taxon>Arcoidea</taxon>
        <taxon>Arcidae</taxon>
        <taxon>Tegillarca</taxon>
    </lineage>
</organism>
<dbReference type="SUPFAM" id="SSF144232">
    <property type="entry name" value="HIT/MYND zinc finger-like"/>
    <property type="match status" value="1"/>
</dbReference>
<accession>A0ABQ9EKS2</accession>
<evidence type="ECO:0000256" key="2">
    <source>
        <dbReference type="ARBA" id="ARBA00022771"/>
    </source>
</evidence>
<evidence type="ECO:0000259" key="5">
    <source>
        <dbReference type="PROSITE" id="PS50865"/>
    </source>
</evidence>
<proteinExistence type="predicted"/>
<dbReference type="Gene3D" id="6.10.140.2220">
    <property type="match status" value="1"/>
</dbReference>
<reference evidence="6 7" key="1">
    <citation type="submission" date="2022-12" db="EMBL/GenBank/DDBJ databases">
        <title>Chromosome-level genome of Tegillarca granosa.</title>
        <authorList>
            <person name="Kim J."/>
        </authorList>
    </citation>
    <scope>NUCLEOTIDE SEQUENCE [LARGE SCALE GENOMIC DNA]</scope>
    <source>
        <strain evidence="6">Teg-2019</strain>
        <tissue evidence="6">Adductor muscle</tissue>
    </source>
</reference>